<comment type="subcellular location">
    <subcellularLocation>
        <location evidence="1">Membrane</location>
        <topology evidence="1">Single-pass type II membrane protein</topology>
    </subcellularLocation>
</comment>
<keyword evidence="5 14" id="KW-0812">Transmembrane</keyword>
<evidence type="ECO:0000256" key="11">
    <source>
        <dbReference type="ARBA" id="ARBA00038854"/>
    </source>
</evidence>
<evidence type="ECO:0000256" key="5">
    <source>
        <dbReference type="ARBA" id="ARBA00022692"/>
    </source>
</evidence>
<dbReference type="EC" id="2.4.2.42" evidence="11"/>
<comment type="caution">
    <text evidence="15">The sequence shown here is derived from an EMBL/GenBank/DDBJ whole genome shotgun (WGS) entry which is preliminary data.</text>
</comment>
<evidence type="ECO:0000256" key="7">
    <source>
        <dbReference type="ARBA" id="ARBA00022989"/>
    </source>
</evidence>
<keyword evidence="4" id="KW-0808">Transferase</keyword>
<keyword evidence="9" id="KW-0325">Glycoprotein</keyword>
<dbReference type="GO" id="GO:0016266">
    <property type="term" value="P:protein O-linked glycosylation via N-acetyl-galactosamine"/>
    <property type="evidence" value="ECO:0007669"/>
    <property type="project" value="TreeGrafter"/>
</dbReference>
<evidence type="ECO:0000256" key="9">
    <source>
        <dbReference type="ARBA" id="ARBA00023180"/>
    </source>
</evidence>
<dbReference type="InterPro" id="IPR029044">
    <property type="entry name" value="Nucleotide-diphossugar_trans"/>
</dbReference>
<proteinExistence type="inferred from homology"/>
<keyword evidence="16" id="KW-1185">Reference proteome</keyword>
<keyword evidence="3" id="KW-0328">Glycosyltransferase</keyword>
<comment type="function">
    <text evidence="10">Glycosyltransferase which elongates the O-linked glucose attached to EGF-like repeats in the extracellular domain of Notch proteins by catalyzing the addition of xylose.</text>
</comment>
<dbReference type="EMBL" id="JAZGQO010000014">
    <property type="protein sequence ID" value="KAK6171590.1"/>
    <property type="molecule type" value="Genomic_DNA"/>
</dbReference>
<evidence type="ECO:0000256" key="14">
    <source>
        <dbReference type="SAM" id="Phobius"/>
    </source>
</evidence>
<evidence type="ECO:0000256" key="13">
    <source>
        <dbReference type="SAM" id="MobiDB-lite"/>
    </source>
</evidence>
<dbReference type="InterPro" id="IPR002495">
    <property type="entry name" value="Glyco_trans_8"/>
</dbReference>
<dbReference type="PANTHER" id="PTHR46012:SF2">
    <property type="entry name" value="IP22168P"/>
    <property type="match status" value="1"/>
</dbReference>
<organism evidence="15 16">
    <name type="scientific">Patella caerulea</name>
    <name type="common">Rayed Mediterranean limpet</name>
    <dbReference type="NCBI Taxonomy" id="87958"/>
    <lineage>
        <taxon>Eukaryota</taxon>
        <taxon>Metazoa</taxon>
        <taxon>Spiralia</taxon>
        <taxon>Lophotrochozoa</taxon>
        <taxon>Mollusca</taxon>
        <taxon>Gastropoda</taxon>
        <taxon>Patellogastropoda</taxon>
        <taxon>Patelloidea</taxon>
        <taxon>Patellidae</taxon>
        <taxon>Patella</taxon>
    </lineage>
</organism>
<evidence type="ECO:0000256" key="3">
    <source>
        <dbReference type="ARBA" id="ARBA00022676"/>
    </source>
</evidence>
<comment type="catalytic activity">
    <reaction evidence="12">
        <text>3-O-(beta-D-glucosyl)-L-seryl-[EGF-like domain protein] + UDP-alpha-D-xylose = 3-O-[alpha-D-xylosyl-(1-&gt;3)-beta-D-glucosyl]-L-seryl-[EGF-like domain protein] + UDP + H(+)</text>
        <dbReference type="Rhea" id="RHEA:56064"/>
        <dbReference type="Rhea" id="RHEA-COMP:14610"/>
        <dbReference type="Rhea" id="RHEA-COMP:14611"/>
        <dbReference type="ChEBI" id="CHEBI:15378"/>
        <dbReference type="ChEBI" id="CHEBI:57632"/>
        <dbReference type="ChEBI" id="CHEBI:58223"/>
        <dbReference type="ChEBI" id="CHEBI:140575"/>
        <dbReference type="ChEBI" id="CHEBI:140576"/>
        <dbReference type="EC" id="2.4.2.42"/>
    </reaction>
</comment>
<feature type="transmembrane region" description="Helical" evidence="14">
    <location>
        <begin position="6"/>
        <end position="25"/>
    </location>
</feature>
<keyword evidence="6" id="KW-0735">Signal-anchor</keyword>
<evidence type="ECO:0000256" key="4">
    <source>
        <dbReference type="ARBA" id="ARBA00022679"/>
    </source>
</evidence>
<evidence type="ECO:0000256" key="10">
    <source>
        <dbReference type="ARBA" id="ARBA00037301"/>
    </source>
</evidence>
<accession>A0AAN8J7S8</accession>
<evidence type="ECO:0000256" key="2">
    <source>
        <dbReference type="ARBA" id="ARBA00006351"/>
    </source>
</evidence>
<dbReference type="GO" id="GO:0140563">
    <property type="term" value="F:UDP-D-xylose:beta-D-glucoside alpha-1,3-D-xylosyltransferase activity"/>
    <property type="evidence" value="ECO:0007669"/>
    <property type="project" value="UniProtKB-EC"/>
</dbReference>
<keyword evidence="8 14" id="KW-0472">Membrane</keyword>
<name>A0AAN8J7S8_PATCE</name>
<dbReference type="Proteomes" id="UP001347796">
    <property type="component" value="Unassembled WGS sequence"/>
</dbReference>
<feature type="region of interest" description="Disordered" evidence="13">
    <location>
        <begin position="80"/>
        <end position="100"/>
    </location>
</feature>
<evidence type="ECO:0000313" key="15">
    <source>
        <dbReference type="EMBL" id="KAK6171590.1"/>
    </source>
</evidence>
<dbReference type="Pfam" id="PF01501">
    <property type="entry name" value="Glyco_transf_8"/>
    <property type="match status" value="1"/>
</dbReference>
<protein>
    <recommendedName>
        <fullName evidence="11">UDP-D-xylose:beta-D-glucoside alpha-1,3-D-xylosyltransferase</fullName>
        <ecNumber evidence="11">2.4.2.42</ecNumber>
    </recommendedName>
</protein>
<comment type="similarity">
    <text evidence="2">Belongs to the glycosyltransferase 8 family.</text>
</comment>
<evidence type="ECO:0000256" key="6">
    <source>
        <dbReference type="ARBA" id="ARBA00022968"/>
    </source>
</evidence>
<keyword evidence="7 14" id="KW-1133">Transmembrane helix</keyword>
<dbReference type="PANTHER" id="PTHR46012">
    <property type="entry name" value="IP22168P"/>
    <property type="match status" value="1"/>
</dbReference>
<dbReference type="SUPFAM" id="SSF53448">
    <property type="entry name" value="Nucleotide-diphospho-sugar transferases"/>
    <property type="match status" value="1"/>
</dbReference>
<evidence type="ECO:0000256" key="1">
    <source>
        <dbReference type="ARBA" id="ARBA00004606"/>
    </source>
</evidence>
<dbReference type="Gene3D" id="3.90.550.10">
    <property type="entry name" value="Spore Coat Polysaccharide Biosynthesis Protein SpsA, Chain A"/>
    <property type="match status" value="1"/>
</dbReference>
<reference evidence="15 16" key="1">
    <citation type="submission" date="2024-01" db="EMBL/GenBank/DDBJ databases">
        <title>The genome of the rayed Mediterranean limpet Patella caerulea (Linnaeus, 1758).</title>
        <authorList>
            <person name="Anh-Thu Weber A."/>
            <person name="Halstead-Nussloch G."/>
        </authorList>
    </citation>
    <scope>NUCLEOTIDE SEQUENCE [LARGE SCALE GENOMIC DNA]</scope>
    <source>
        <strain evidence="15">AATW-2023a</strain>
        <tissue evidence="15">Whole specimen</tissue>
    </source>
</reference>
<gene>
    <name evidence="15" type="ORF">SNE40_019745</name>
</gene>
<evidence type="ECO:0000313" key="16">
    <source>
        <dbReference type="Proteomes" id="UP001347796"/>
    </source>
</evidence>
<dbReference type="GO" id="GO:0016020">
    <property type="term" value="C:membrane"/>
    <property type="evidence" value="ECO:0007669"/>
    <property type="project" value="UniProtKB-SubCell"/>
</dbReference>
<feature type="compositionally biased region" description="Low complexity" evidence="13">
    <location>
        <begin position="91"/>
        <end position="100"/>
    </location>
</feature>
<evidence type="ECO:0000256" key="8">
    <source>
        <dbReference type="ARBA" id="ARBA00023136"/>
    </source>
</evidence>
<evidence type="ECO:0000256" key="12">
    <source>
        <dbReference type="ARBA" id="ARBA00049181"/>
    </source>
</evidence>
<feature type="compositionally biased region" description="Basic and acidic residues" evidence="13">
    <location>
        <begin position="80"/>
        <end position="90"/>
    </location>
</feature>
<sequence>MKLRMIFKFGVTVIVVVAVIIYFLIETKNESRKTHNNINLDKLAKDEYRGDVGNNKPHAVVQNDHVVQNLNNKHAETVDKTSEIHSKNENNNDNDANYINPKEKAVNDNNKQKGSNYKAEKTNEFRIKPVFSSTDQMKVGSIHLSVVACGDRFEETVIVLKSAVLLTSSHLQFHIFCEKDIQFKFKDQLEFWPEKYRSKIDYCIYDITFPPGENREEWKTLFKPCASQRMFIPDLLTEVDSLLYVDTDVLFLSPIEEIYSFFSKFNATQLAALAPEHEDRATGWYNRFARHPYYGLLGVNSGVMLMNLTRIRQSNWLHDLIEYYKQYKLQITWGDQDLINIYFHYHPQELFIYPCEWNYRPDHCMYMSVCKGIDEHGVYLLHGSRRVMHNEKQPAFKAVYKAFLDHKFSSTIEYGLLIHLKRLLKDTMATNCGKLAPIFTKQLEKYCENVERKLNN</sequence>
<dbReference type="InterPro" id="IPR051993">
    <property type="entry name" value="Glycosyltransferase_8"/>
</dbReference>
<dbReference type="AlphaFoldDB" id="A0AAN8J7S8"/>